<dbReference type="Pfam" id="PF00646">
    <property type="entry name" value="F-box"/>
    <property type="match status" value="1"/>
</dbReference>
<evidence type="ECO:0000313" key="3">
    <source>
        <dbReference type="Proteomes" id="UP000029121"/>
    </source>
</evidence>
<dbReference type="Pfam" id="PF07734">
    <property type="entry name" value="FBA_1"/>
    <property type="match status" value="1"/>
</dbReference>
<evidence type="ECO:0000259" key="1">
    <source>
        <dbReference type="PROSITE" id="PS50181"/>
    </source>
</evidence>
<dbReference type="NCBIfam" id="TIGR01640">
    <property type="entry name" value="F_box_assoc_1"/>
    <property type="match status" value="1"/>
</dbReference>
<gene>
    <name evidence="2" type="ORF">CARUB_v10019200mg</name>
</gene>
<dbReference type="InterPro" id="IPR036047">
    <property type="entry name" value="F-box-like_dom_sf"/>
</dbReference>
<dbReference type="PANTHER" id="PTHR47993">
    <property type="entry name" value="OS09G0372900 PROTEIN-RELATED"/>
    <property type="match status" value="1"/>
</dbReference>
<feature type="non-terminal residue" evidence="2">
    <location>
        <position position="350"/>
    </location>
</feature>
<organism evidence="2 3">
    <name type="scientific">Capsella rubella</name>
    <dbReference type="NCBI Taxonomy" id="81985"/>
    <lineage>
        <taxon>Eukaryota</taxon>
        <taxon>Viridiplantae</taxon>
        <taxon>Streptophyta</taxon>
        <taxon>Embryophyta</taxon>
        <taxon>Tracheophyta</taxon>
        <taxon>Spermatophyta</taxon>
        <taxon>Magnoliopsida</taxon>
        <taxon>eudicotyledons</taxon>
        <taxon>Gunneridae</taxon>
        <taxon>Pentapetalae</taxon>
        <taxon>rosids</taxon>
        <taxon>malvids</taxon>
        <taxon>Brassicales</taxon>
        <taxon>Brassicaceae</taxon>
        <taxon>Camelineae</taxon>
        <taxon>Capsella</taxon>
    </lineage>
</organism>
<dbReference type="InterPro" id="IPR006527">
    <property type="entry name" value="F-box-assoc_dom_typ1"/>
</dbReference>
<dbReference type="InterPro" id="IPR017451">
    <property type="entry name" value="F-box-assoc_interact_dom"/>
</dbReference>
<dbReference type="SUPFAM" id="SSF81383">
    <property type="entry name" value="F-box domain"/>
    <property type="match status" value="1"/>
</dbReference>
<keyword evidence="3" id="KW-1185">Reference proteome</keyword>
<sequence length="350" mass="40496">MQPEKLPQDLEENILFLIPSKPLGRFRSVCKRWNDLLNDKKFIKTHLARARPHFVLLSESMFCSVEVNLDGPSIKVDNIPSHIPGYKHRDVVKTEHCDGLLVYVTESAGYGVCNPLMKHVRWIKPKLVDCCYNGTGYDYSRLDNHYNIYGSYGGYRAELGSNTRKLFEDVVHMWDITASKCSVSLNGTLYWLSLSIQFTKYFIQSFDFSIESLKPYCTIPDERMLCDVIVLAVFMGNRFSILKQERETRNMEIWVTKKAIKNGNGEGVEWMKFMYVSVPTWSSLVVYAPSYYIDEKSHSLVLCSLNNKDNTCIYIAKGDKFYETEIKDLVGYKTHHHTYFPSLVPVPDDY</sequence>
<dbReference type="Gene3D" id="1.20.1280.50">
    <property type="match status" value="1"/>
</dbReference>
<dbReference type="PANTHER" id="PTHR47993:SF395">
    <property type="entry name" value="JACALIN-RELATED LECTIN 37-RELATED"/>
    <property type="match status" value="1"/>
</dbReference>
<dbReference type="SMART" id="SM00256">
    <property type="entry name" value="FBOX"/>
    <property type="match status" value="1"/>
</dbReference>
<proteinExistence type="predicted"/>
<accession>R0HPE0</accession>
<name>R0HPE0_9BRAS</name>
<feature type="domain" description="F-box" evidence="1">
    <location>
        <begin position="1"/>
        <end position="46"/>
    </location>
</feature>
<dbReference type="KEGG" id="crb:17886707"/>
<evidence type="ECO:0000313" key="2">
    <source>
        <dbReference type="EMBL" id="EOA25828.1"/>
    </source>
</evidence>
<dbReference type="PROSITE" id="PS50181">
    <property type="entry name" value="FBOX"/>
    <property type="match status" value="1"/>
</dbReference>
<dbReference type="InterPro" id="IPR001810">
    <property type="entry name" value="F-box_dom"/>
</dbReference>
<reference evidence="3" key="1">
    <citation type="journal article" date="2013" name="Nat. Genet.">
        <title>The Capsella rubella genome and the genomic consequences of rapid mating system evolution.</title>
        <authorList>
            <person name="Slotte T."/>
            <person name="Hazzouri K.M."/>
            <person name="Agren J.A."/>
            <person name="Koenig D."/>
            <person name="Maumus F."/>
            <person name="Guo Y.L."/>
            <person name="Steige K."/>
            <person name="Platts A.E."/>
            <person name="Escobar J.S."/>
            <person name="Newman L.K."/>
            <person name="Wang W."/>
            <person name="Mandakova T."/>
            <person name="Vello E."/>
            <person name="Smith L.M."/>
            <person name="Henz S.R."/>
            <person name="Steffen J."/>
            <person name="Takuno S."/>
            <person name="Brandvain Y."/>
            <person name="Coop G."/>
            <person name="Andolfatto P."/>
            <person name="Hu T.T."/>
            <person name="Blanchette M."/>
            <person name="Clark R.M."/>
            <person name="Quesneville H."/>
            <person name="Nordborg M."/>
            <person name="Gaut B.S."/>
            <person name="Lysak M.A."/>
            <person name="Jenkins J."/>
            <person name="Grimwood J."/>
            <person name="Chapman J."/>
            <person name="Prochnik S."/>
            <person name="Shu S."/>
            <person name="Rokhsar D."/>
            <person name="Schmutz J."/>
            <person name="Weigel D."/>
            <person name="Wright S.I."/>
        </authorList>
    </citation>
    <scope>NUCLEOTIDE SEQUENCE [LARGE SCALE GENOMIC DNA]</scope>
    <source>
        <strain evidence="3">cv. Monte Gargano</strain>
    </source>
</reference>
<dbReference type="AlphaFoldDB" id="R0HPE0"/>
<dbReference type="EMBL" id="KB870809">
    <property type="protein sequence ID" value="EOA25828.1"/>
    <property type="molecule type" value="Genomic_DNA"/>
</dbReference>
<dbReference type="OrthoDB" id="9974792at2759"/>
<protein>
    <recommendedName>
        <fullName evidence="1">F-box domain-containing protein</fullName>
    </recommendedName>
</protein>
<dbReference type="Proteomes" id="UP000029121">
    <property type="component" value="Unassembled WGS sequence"/>
</dbReference>
<dbReference type="InterPro" id="IPR050233">
    <property type="entry name" value="A_thaliana_F-box"/>
</dbReference>